<name>A0AAN9PN40_CANGL</name>
<gene>
    <name evidence="1" type="ORF">VNO77_43676</name>
</gene>
<protein>
    <submittedName>
        <fullName evidence="1">Uncharacterized protein</fullName>
    </submittedName>
</protein>
<keyword evidence="2" id="KW-1185">Reference proteome</keyword>
<organism evidence="1 2">
    <name type="scientific">Canavalia gladiata</name>
    <name type="common">Sword bean</name>
    <name type="synonym">Dolichos gladiatus</name>
    <dbReference type="NCBI Taxonomy" id="3824"/>
    <lineage>
        <taxon>Eukaryota</taxon>
        <taxon>Viridiplantae</taxon>
        <taxon>Streptophyta</taxon>
        <taxon>Embryophyta</taxon>
        <taxon>Tracheophyta</taxon>
        <taxon>Spermatophyta</taxon>
        <taxon>Magnoliopsida</taxon>
        <taxon>eudicotyledons</taxon>
        <taxon>Gunneridae</taxon>
        <taxon>Pentapetalae</taxon>
        <taxon>rosids</taxon>
        <taxon>fabids</taxon>
        <taxon>Fabales</taxon>
        <taxon>Fabaceae</taxon>
        <taxon>Papilionoideae</taxon>
        <taxon>50 kb inversion clade</taxon>
        <taxon>NPAAA clade</taxon>
        <taxon>indigoferoid/millettioid clade</taxon>
        <taxon>Phaseoleae</taxon>
        <taxon>Canavalia</taxon>
    </lineage>
</organism>
<proteinExistence type="predicted"/>
<evidence type="ECO:0000313" key="2">
    <source>
        <dbReference type="Proteomes" id="UP001367508"/>
    </source>
</evidence>
<accession>A0AAN9PN40</accession>
<comment type="caution">
    <text evidence="1">The sequence shown here is derived from an EMBL/GenBank/DDBJ whole genome shotgun (WGS) entry which is preliminary data.</text>
</comment>
<reference evidence="1 2" key="1">
    <citation type="submission" date="2024-01" db="EMBL/GenBank/DDBJ databases">
        <title>The genomes of 5 underutilized Papilionoideae crops provide insights into root nodulation and disease resistanc.</title>
        <authorList>
            <person name="Jiang F."/>
        </authorList>
    </citation>
    <scope>NUCLEOTIDE SEQUENCE [LARGE SCALE GENOMIC DNA]</scope>
    <source>
        <strain evidence="1">LVBAO_FW01</strain>
        <tissue evidence="1">Leaves</tissue>
    </source>
</reference>
<dbReference type="AlphaFoldDB" id="A0AAN9PN40"/>
<sequence>MLLYTCFTLRYFNLMFYFWFLKNFNLEKAVIVFVNDQTYCVFLCQIGNASNKNIWALVSESLHCAQQYLLSREHKLKCPMTSSC</sequence>
<dbReference type="EMBL" id="JAYMYQ010000011">
    <property type="protein sequence ID" value="KAK7305765.1"/>
    <property type="molecule type" value="Genomic_DNA"/>
</dbReference>
<dbReference type="Proteomes" id="UP001367508">
    <property type="component" value="Unassembled WGS sequence"/>
</dbReference>
<evidence type="ECO:0000313" key="1">
    <source>
        <dbReference type="EMBL" id="KAK7305765.1"/>
    </source>
</evidence>